<reference evidence="2" key="1">
    <citation type="submission" date="2023-07" db="EMBL/GenBank/DDBJ databases">
        <authorList>
            <consortium name="AG Swart"/>
            <person name="Singh M."/>
            <person name="Singh A."/>
            <person name="Seah K."/>
            <person name="Emmerich C."/>
        </authorList>
    </citation>
    <scope>NUCLEOTIDE SEQUENCE</scope>
    <source>
        <strain evidence="2">DP1</strain>
    </source>
</reference>
<dbReference type="EMBL" id="CAMPGE010026747">
    <property type="protein sequence ID" value="CAI2384417.1"/>
    <property type="molecule type" value="Genomic_DNA"/>
</dbReference>
<name>A0AAD1Y4C2_EUPCR</name>
<proteinExistence type="predicted"/>
<feature type="transmembrane region" description="Helical" evidence="1">
    <location>
        <begin position="64"/>
        <end position="97"/>
    </location>
</feature>
<evidence type="ECO:0000313" key="2">
    <source>
        <dbReference type="EMBL" id="CAI2384417.1"/>
    </source>
</evidence>
<comment type="caution">
    <text evidence="2">The sequence shown here is derived from an EMBL/GenBank/DDBJ whole genome shotgun (WGS) entry which is preliminary data.</text>
</comment>
<keyword evidence="1" id="KW-0472">Membrane</keyword>
<feature type="transmembrane region" description="Helical" evidence="1">
    <location>
        <begin position="109"/>
        <end position="127"/>
    </location>
</feature>
<evidence type="ECO:0000313" key="3">
    <source>
        <dbReference type="Proteomes" id="UP001295684"/>
    </source>
</evidence>
<gene>
    <name evidence="2" type="ORF">ECRASSUSDP1_LOCUS25943</name>
</gene>
<dbReference type="Proteomes" id="UP001295684">
    <property type="component" value="Unassembled WGS sequence"/>
</dbReference>
<feature type="transmembrane region" description="Helical" evidence="1">
    <location>
        <begin position="12"/>
        <end position="32"/>
    </location>
</feature>
<keyword evidence="3" id="KW-1185">Reference proteome</keyword>
<sequence length="133" mass="15209">MGSSDQFRGSVKAFISIELILFVAYVGVYAFMMFKTKYFTQKVEIMPIMTHFIKALEFDLMPTLFILSFVIIFGAFYVFACLLGYLLLFAILPLFIIGRVKENDILIKVAKFSNIGIGLISFLVLFIDNLQFD</sequence>
<evidence type="ECO:0000256" key="1">
    <source>
        <dbReference type="SAM" id="Phobius"/>
    </source>
</evidence>
<dbReference type="AlphaFoldDB" id="A0AAD1Y4C2"/>
<accession>A0AAD1Y4C2</accession>
<organism evidence="2 3">
    <name type="scientific">Euplotes crassus</name>
    <dbReference type="NCBI Taxonomy" id="5936"/>
    <lineage>
        <taxon>Eukaryota</taxon>
        <taxon>Sar</taxon>
        <taxon>Alveolata</taxon>
        <taxon>Ciliophora</taxon>
        <taxon>Intramacronucleata</taxon>
        <taxon>Spirotrichea</taxon>
        <taxon>Hypotrichia</taxon>
        <taxon>Euplotida</taxon>
        <taxon>Euplotidae</taxon>
        <taxon>Moneuplotes</taxon>
    </lineage>
</organism>
<keyword evidence="1" id="KW-0812">Transmembrane</keyword>
<keyword evidence="1" id="KW-1133">Transmembrane helix</keyword>
<protein>
    <submittedName>
        <fullName evidence="2">Uncharacterized protein</fullName>
    </submittedName>
</protein>